<dbReference type="AlphaFoldDB" id="A0A934IU65"/>
<comment type="similarity">
    <text evidence="2">Belongs to the ABC transporter superfamily.</text>
</comment>
<feature type="transmembrane region" description="Helical" evidence="9">
    <location>
        <begin position="184"/>
        <end position="201"/>
    </location>
</feature>
<dbReference type="InterPro" id="IPR003439">
    <property type="entry name" value="ABC_transporter-like_ATP-bd"/>
</dbReference>
<dbReference type="EMBL" id="JAEKMH010000005">
    <property type="protein sequence ID" value="MBJ3786818.1"/>
    <property type="molecule type" value="Genomic_DNA"/>
</dbReference>
<organism evidence="12 13">
    <name type="scientific">Devosia sediminis</name>
    <dbReference type="NCBI Taxonomy" id="2798801"/>
    <lineage>
        <taxon>Bacteria</taxon>
        <taxon>Pseudomonadati</taxon>
        <taxon>Pseudomonadota</taxon>
        <taxon>Alphaproteobacteria</taxon>
        <taxon>Hyphomicrobiales</taxon>
        <taxon>Devosiaceae</taxon>
        <taxon>Devosia</taxon>
    </lineage>
</organism>
<evidence type="ECO:0000313" key="13">
    <source>
        <dbReference type="Proteomes" id="UP000602124"/>
    </source>
</evidence>
<evidence type="ECO:0000256" key="2">
    <source>
        <dbReference type="ARBA" id="ARBA00005417"/>
    </source>
</evidence>
<dbReference type="PROSITE" id="PS50893">
    <property type="entry name" value="ABC_TRANSPORTER_2"/>
    <property type="match status" value="1"/>
</dbReference>
<keyword evidence="4" id="KW-0547">Nucleotide-binding</keyword>
<dbReference type="CDD" id="cd18575">
    <property type="entry name" value="ABC_6TM_bac_exporter_ABCB8_10_like"/>
    <property type="match status" value="1"/>
</dbReference>
<dbReference type="PROSITE" id="PS00211">
    <property type="entry name" value="ABC_TRANSPORTER_1"/>
    <property type="match status" value="1"/>
</dbReference>
<dbReference type="GO" id="GO:0005886">
    <property type="term" value="C:plasma membrane"/>
    <property type="evidence" value="ECO:0007669"/>
    <property type="project" value="UniProtKB-SubCell"/>
</dbReference>
<sequence>MTDQAVSAASDPEKIVEDVKAAPRQLQPLRRLLPFLLRYPLRLTLTILFLLVSAISSLAIPAVLGGAIDEGFIAQNLEVVGQYGWLIVGIAVIMGVASGARFYFISVIGERVVADLRQAVFAHLLRLDARYFDTHRVGELTSRLNGDTSVIRGAVGSNLSLALRSLVTIVGALVMMLLTSPLLTLGVVVALPAILIPVMAYSRRLHGMSRRTQDALAELSAMSTEMLGANRTVKAFTQEEVQSAHYRHNSEASYVAETRRLGARAFLVGMVIFLGTAALVGLVWWGARSVFEGTVTAGQLAQFLVYALMASGALTNLSEVLGSLQTVAGSTERLIEILDTEPEIVDPVHPVVLPATPLGTVDFENVSFSYGGPGGDMVLNGVSFAVGKGETVALVGPSGSGKSTTLSLLQRFYDVTGGAIRVDGVDIRDVTMTDLRQRFAYVEQEPIIFAGTIADNIRFGKPDAGMDEVVAAAKAALVDDFVADLPRGYDTVVGERGVMLSGGQKQRLAIARAILKNAPILLLDEATSALDAQSERLVQLALEHLMAGRTTLVIAHRLATIRDANTILVLEGGEVIDRGTHDQLVAKGGRYAELARLQFRLAEAV</sequence>
<comment type="caution">
    <text evidence="12">The sequence shown here is derived from an EMBL/GenBank/DDBJ whole genome shotgun (WGS) entry which is preliminary data.</text>
</comment>
<dbReference type="GO" id="GO:0090374">
    <property type="term" value="P:oligopeptide export from mitochondrion"/>
    <property type="evidence" value="ECO:0007669"/>
    <property type="project" value="TreeGrafter"/>
</dbReference>
<evidence type="ECO:0000259" key="10">
    <source>
        <dbReference type="PROSITE" id="PS50893"/>
    </source>
</evidence>
<reference evidence="12" key="1">
    <citation type="submission" date="2020-12" db="EMBL/GenBank/DDBJ databases">
        <title>Devosia sp. MSA67 isolated from Mo River.</title>
        <authorList>
            <person name="Ma F."/>
            <person name="Zi Z."/>
        </authorList>
    </citation>
    <scope>NUCLEOTIDE SEQUENCE</scope>
    <source>
        <strain evidence="12">MSA67</strain>
    </source>
</reference>
<dbReference type="SUPFAM" id="SSF90123">
    <property type="entry name" value="ABC transporter transmembrane region"/>
    <property type="match status" value="1"/>
</dbReference>
<accession>A0A934IU65</accession>
<dbReference type="Proteomes" id="UP000602124">
    <property type="component" value="Unassembled WGS sequence"/>
</dbReference>
<dbReference type="SUPFAM" id="SSF52540">
    <property type="entry name" value="P-loop containing nucleoside triphosphate hydrolases"/>
    <property type="match status" value="1"/>
</dbReference>
<comment type="subcellular location">
    <subcellularLocation>
        <location evidence="1">Cell membrane</location>
        <topology evidence="1">Multi-pass membrane protein</topology>
    </subcellularLocation>
</comment>
<dbReference type="InterPro" id="IPR003593">
    <property type="entry name" value="AAA+_ATPase"/>
</dbReference>
<evidence type="ECO:0000259" key="11">
    <source>
        <dbReference type="PROSITE" id="PS50929"/>
    </source>
</evidence>
<dbReference type="InterPro" id="IPR039421">
    <property type="entry name" value="Type_1_exporter"/>
</dbReference>
<feature type="transmembrane region" description="Helical" evidence="9">
    <location>
        <begin position="161"/>
        <end position="178"/>
    </location>
</feature>
<feature type="transmembrane region" description="Helical" evidence="9">
    <location>
        <begin position="265"/>
        <end position="287"/>
    </location>
</feature>
<name>A0A934IU65_9HYPH</name>
<evidence type="ECO:0000256" key="5">
    <source>
        <dbReference type="ARBA" id="ARBA00022840"/>
    </source>
</evidence>
<comment type="function">
    <text evidence="8">Part of an ABC transporter complex. Transmembrane domains (TMD) form a pore in the inner membrane and the ATP-binding domain (NBD) is responsible for energy generation.</text>
</comment>
<proteinExistence type="inferred from homology"/>
<feature type="transmembrane region" description="Helical" evidence="9">
    <location>
        <begin position="39"/>
        <end position="63"/>
    </location>
</feature>
<dbReference type="SMART" id="SM00382">
    <property type="entry name" value="AAA"/>
    <property type="match status" value="1"/>
</dbReference>
<keyword evidence="6 9" id="KW-1133">Transmembrane helix</keyword>
<dbReference type="PANTHER" id="PTHR43394:SF1">
    <property type="entry name" value="ATP-BINDING CASSETTE SUB-FAMILY B MEMBER 10, MITOCHONDRIAL"/>
    <property type="match status" value="1"/>
</dbReference>
<dbReference type="InterPro" id="IPR027417">
    <property type="entry name" value="P-loop_NTPase"/>
</dbReference>
<dbReference type="GO" id="GO:0015421">
    <property type="term" value="F:ABC-type oligopeptide transporter activity"/>
    <property type="evidence" value="ECO:0007669"/>
    <property type="project" value="TreeGrafter"/>
</dbReference>
<gene>
    <name evidence="12" type="ORF">JEQ47_18990</name>
</gene>
<dbReference type="Pfam" id="PF00664">
    <property type="entry name" value="ABC_membrane"/>
    <property type="match status" value="1"/>
</dbReference>
<feature type="domain" description="ABC transporter" evidence="10">
    <location>
        <begin position="361"/>
        <end position="597"/>
    </location>
</feature>
<dbReference type="GO" id="GO:0005524">
    <property type="term" value="F:ATP binding"/>
    <property type="evidence" value="ECO:0007669"/>
    <property type="project" value="UniProtKB-KW"/>
</dbReference>
<dbReference type="PANTHER" id="PTHR43394">
    <property type="entry name" value="ATP-DEPENDENT PERMEASE MDL1, MITOCHONDRIAL"/>
    <property type="match status" value="1"/>
</dbReference>
<evidence type="ECO:0000256" key="6">
    <source>
        <dbReference type="ARBA" id="ARBA00022989"/>
    </source>
</evidence>
<dbReference type="PROSITE" id="PS50929">
    <property type="entry name" value="ABC_TM1F"/>
    <property type="match status" value="1"/>
</dbReference>
<evidence type="ECO:0000256" key="3">
    <source>
        <dbReference type="ARBA" id="ARBA00022692"/>
    </source>
</evidence>
<protein>
    <submittedName>
        <fullName evidence="12">ATP-binding cassette domain-containing protein</fullName>
    </submittedName>
</protein>
<dbReference type="InterPro" id="IPR036640">
    <property type="entry name" value="ABC1_TM_sf"/>
</dbReference>
<evidence type="ECO:0000256" key="7">
    <source>
        <dbReference type="ARBA" id="ARBA00023136"/>
    </source>
</evidence>
<dbReference type="GO" id="GO:0016887">
    <property type="term" value="F:ATP hydrolysis activity"/>
    <property type="evidence" value="ECO:0007669"/>
    <property type="project" value="InterPro"/>
</dbReference>
<dbReference type="Gene3D" id="1.20.1560.10">
    <property type="entry name" value="ABC transporter type 1, transmembrane domain"/>
    <property type="match status" value="1"/>
</dbReference>
<evidence type="ECO:0000313" key="12">
    <source>
        <dbReference type="EMBL" id="MBJ3786818.1"/>
    </source>
</evidence>
<dbReference type="FunFam" id="3.40.50.300:FF:000218">
    <property type="entry name" value="Multidrug ABC transporter ATP-binding protein"/>
    <property type="match status" value="1"/>
</dbReference>
<dbReference type="RefSeq" id="WP_198878012.1">
    <property type="nucleotide sequence ID" value="NZ_JAEKMH010000005.1"/>
</dbReference>
<evidence type="ECO:0000256" key="1">
    <source>
        <dbReference type="ARBA" id="ARBA00004651"/>
    </source>
</evidence>
<dbReference type="InterPro" id="IPR017871">
    <property type="entry name" value="ABC_transporter-like_CS"/>
</dbReference>
<feature type="transmembrane region" description="Helical" evidence="9">
    <location>
        <begin position="83"/>
        <end position="104"/>
    </location>
</feature>
<evidence type="ECO:0000256" key="9">
    <source>
        <dbReference type="SAM" id="Phobius"/>
    </source>
</evidence>
<evidence type="ECO:0000256" key="8">
    <source>
        <dbReference type="ARBA" id="ARBA00024725"/>
    </source>
</evidence>
<dbReference type="Gene3D" id="3.40.50.300">
    <property type="entry name" value="P-loop containing nucleotide triphosphate hydrolases"/>
    <property type="match status" value="1"/>
</dbReference>
<evidence type="ECO:0000256" key="4">
    <source>
        <dbReference type="ARBA" id="ARBA00022741"/>
    </source>
</evidence>
<keyword evidence="7 9" id="KW-0472">Membrane</keyword>
<keyword evidence="5 12" id="KW-0067">ATP-binding</keyword>
<keyword evidence="13" id="KW-1185">Reference proteome</keyword>
<feature type="domain" description="ABC transmembrane type-1" evidence="11">
    <location>
        <begin position="45"/>
        <end position="326"/>
    </location>
</feature>
<dbReference type="InterPro" id="IPR011527">
    <property type="entry name" value="ABC1_TM_dom"/>
</dbReference>
<dbReference type="Pfam" id="PF00005">
    <property type="entry name" value="ABC_tran"/>
    <property type="match status" value="1"/>
</dbReference>
<keyword evidence="3 9" id="KW-0812">Transmembrane</keyword>